<dbReference type="InterPro" id="IPR043128">
    <property type="entry name" value="Rev_trsase/Diguanyl_cyclase"/>
</dbReference>
<keyword evidence="1 3" id="KW-0732">Signal</keyword>
<dbReference type="Gene3D" id="3.30.70.270">
    <property type="match status" value="1"/>
</dbReference>
<feature type="transmembrane region" description="Helical" evidence="2">
    <location>
        <begin position="525"/>
        <end position="548"/>
    </location>
</feature>
<dbReference type="Pfam" id="PF00990">
    <property type="entry name" value="GGDEF"/>
    <property type="match status" value="1"/>
</dbReference>
<dbReference type="PROSITE" id="PS50887">
    <property type="entry name" value="GGDEF"/>
    <property type="match status" value="1"/>
</dbReference>
<keyword evidence="2" id="KW-1133">Transmembrane helix</keyword>
<dbReference type="SMART" id="SM00062">
    <property type="entry name" value="PBPb"/>
    <property type="match status" value="2"/>
</dbReference>
<dbReference type="Pfam" id="PF00497">
    <property type="entry name" value="SBP_bac_3"/>
    <property type="match status" value="1"/>
</dbReference>
<evidence type="ECO:0000313" key="6">
    <source>
        <dbReference type="Proteomes" id="UP000199228"/>
    </source>
</evidence>
<dbReference type="InterPro" id="IPR001638">
    <property type="entry name" value="Solute-binding_3/MltF_N"/>
</dbReference>
<keyword evidence="2" id="KW-0472">Membrane</keyword>
<dbReference type="STRING" id="1732.SAMN02910417_00471"/>
<dbReference type="PANTHER" id="PTHR35936">
    <property type="entry name" value="MEMBRANE-BOUND LYTIC MUREIN TRANSGLYCOSYLASE F"/>
    <property type="match status" value="1"/>
</dbReference>
<dbReference type="PANTHER" id="PTHR35936:SF19">
    <property type="entry name" value="AMINO-ACID-BINDING PROTEIN YXEM-RELATED"/>
    <property type="match status" value="1"/>
</dbReference>
<keyword evidence="2" id="KW-0812">Transmembrane</keyword>
<evidence type="ECO:0000256" key="2">
    <source>
        <dbReference type="SAM" id="Phobius"/>
    </source>
</evidence>
<feature type="domain" description="GGDEF" evidence="4">
    <location>
        <begin position="588"/>
        <end position="718"/>
    </location>
</feature>
<organism evidence="5 6">
    <name type="scientific">Eubacterium oxidoreducens</name>
    <dbReference type="NCBI Taxonomy" id="1732"/>
    <lineage>
        <taxon>Bacteria</taxon>
        <taxon>Bacillati</taxon>
        <taxon>Bacillota</taxon>
        <taxon>Clostridia</taxon>
        <taxon>Eubacteriales</taxon>
        <taxon>Eubacteriaceae</taxon>
        <taxon>Eubacterium</taxon>
    </lineage>
</organism>
<dbReference type="EMBL" id="FMXR01000005">
    <property type="protein sequence ID" value="SDB06645.1"/>
    <property type="molecule type" value="Genomic_DNA"/>
</dbReference>
<dbReference type="NCBIfam" id="TIGR00254">
    <property type="entry name" value="GGDEF"/>
    <property type="match status" value="1"/>
</dbReference>
<dbReference type="SUPFAM" id="SSF55073">
    <property type="entry name" value="Nucleotide cyclase"/>
    <property type="match status" value="1"/>
</dbReference>
<evidence type="ECO:0000256" key="1">
    <source>
        <dbReference type="ARBA" id="ARBA00022729"/>
    </source>
</evidence>
<feature type="signal peptide" evidence="3">
    <location>
        <begin position="1"/>
        <end position="33"/>
    </location>
</feature>
<dbReference type="AlphaFoldDB" id="A0A1G6AE19"/>
<keyword evidence="6" id="KW-1185">Reference proteome</keyword>
<evidence type="ECO:0000256" key="3">
    <source>
        <dbReference type="SAM" id="SignalP"/>
    </source>
</evidence>
<dbReference type="RefSeq" id="WP_176762254.1">
    <property type="nucleotide sequence ID" value="NZ_FMXR01000005.1"/>
</dbReference>
<name>A0A1G6AE19_EUBOX</name>
<evidence type="ECO:0000259" key="4">
    <source>
        <dbReference type="PROSITE" id="PS50887"/>
    </source>
</evidence>
<dbReference type="SUPFAM" id="SSF53850">
    <property type="entry name" value="Periplasmic binding protein-like II"/>
    <property type="match status" value="2"/>
</dbReference>
<proteinExistence type="predicted"/>
<feature type="chain" id="PRO_5038992700" evidence="3">
    <location>
        <begin position="34"/>
        <end position="720"/>
    </location>
</feature>
<sequence length="720" mass="81796">MSMERKKNIQRWKRGVVVALLLFLCVPTMVMYADTEETTDYPEKEQSPSKETVKVGYYENDVFQVGTSDEEEKSGYGYEYLQKVASIAGWEYEYVYGSWNEVYTMFINGEVDVLAGVGYSKEREEVMNYPAYSMGSDDYYLYCNNEEQELSNDLTKLNGKKIGTLSGLMKGVLEDWMEKNEIDAEVVVYDEVSERDEDLEQGNITAMIAEIFYSDTTSTLSPVISIGENEMYLCVTKERTDLLEQLNKALAEINISSPYYTQELAQKYLKQNAVGLALSNRETQWLEEHDNEIVIGYLNNVLPLSDTDEEGNVTGLISNLMEGIVRELGIEEDVTITYQGYDDGHDIMKDLGEQKIDVAFPVGDHTWYLEQYDIFHSDDIISSSMNLVELERDTVEAPESLAVNKNDVIQEEITKMAYPDATIKYYASIEECLDAVLNQKVDATYLNNYSVNGYINRMRYHKLQVAPMTEENAICFGVGSDNSALLALLDRGINALDDDYVVNATYKYEGDYYKTTLLDVLQEHMVATIVTLIVIVGIFVWLMAVIIYKTASQKKLDYIAHRDAMTGLLNRRAYEEKIKDLEKQPVSDKQGYFSIDVNGLKQANDTLGHEAGDELIKAAAQCMKKAFDTYGDIYRTGGDEFVVLYKADDKTTAKAVETLQQAVAEWKGEFCSELSLAIGYVKQVETEEQSIISAARIADERMYEEKAKHYASVKYDRRRG</sequence>
<reference evidence="5 6" key="1">
    <citation type="submission" date="2016-10" db="EMBL/GenBank/DDBJ databases">
        <authorList>
            <person name="de Groot N.N."/>
        </authorList>
    </citation>
    <scope>NUCLEOTIDE SEQUENCE [LARGE SCALE GENOMIC DNA]</scope>
    <source>
        <strain evidence="5 6">DSM 3217</strain>
    </source>
</reference>
<evidence type="ECO:0000313" key="5">
    <source>
        <dbReference type="EMBL" id="SDB06645.1"/>
    </source>
</evidence>
<dbReference type="InterPro" id="IPR029787">
    <property type="entry name" value="Nucleotide_cyclase"/>
</dbReference>
<dbReference type="Proteomes" id="UP000199228">
    <property type="component" value="Unassembled WGS sequence"/>
</dbReference>
<dbReference type="SMART" id="SM00267">
    <property type="entry name" value="GGDEF"/>
    <property type="match status" value="1"/>
</dbReference>
<dbReference type="CDD" id="cd01949">
    <property type="entry name" value="GGDEF"/>
    <property type="match status" value="1"/>
</dbReference>
<dbReference type="InterPro" id="IPR000160">
    <property type="entry name" value="GGDEF_dom"/>
</dbReference>
<gene>
    <name evidence="5" type="ORF">SAMN02910417_00471</name>
</gene>
<accession>A0A1G6AE19</accession>
<dbReference type="Gene3D" id="3.40.190.10">
    <property type="entry name" value="Periplasmic binding protein-like II"/>
    <property type="match status" value="4"/>
</dbReference>
<protein>
    <submittedName>
        <fullName evidence="5">Diguanylate cyclase (GGDEF) domain-containing protein</fullName>
    </submittedName>
</protein>